<evidence type="ECO:0000259" key="3">
    <source>
        <dbReference type="Pfam" id="PF07819"/>
    </source>
</evidence>
<evidence type="ECO:0000313" key="4">
    <source>
        <dbReference type="EMBL" id="CAE0468994.1"/>
    </source>
</evidence>
<comment type="similarity">
    <text evidence="1">Belongs to the GPI inositol-deacylase family.</text>
</comment>
<dbReference type="InterPro" id="IPR029058">
    <property type="entry name" value="AB_hydrolase_fold"/>
</dbReference>
<keyword evidence="1" id="KW-0653">Protein transport</keyword>
<dbReference type="PANTHER" id="PTHR47909">
    <property type="entry name" value="ALPHA/BETA-HYDROLASES SUPERFAMILY PROTEIN"/>
    <property type="match status" value="1"/>
</dbReference>
<gene>
    <name evidence="4" type="ORF">CDEB00056_LOCUS13847</name>
</gene>
<reference evidence="4" key="1">
    <citation type="submission" date="2021-01" db="EMBL/GenBank/DDBJ databases">
        <authorList>
            <person name="Corre E."/>
            <person name="Pelletier E."/>
            <person name="Niang G."/>
            <person name="Scheremetjew M."/>
            <person name="Finn R."/>
            <person name="Kale V."/>
            <person name="Holt S."/>
            <person name="Cochrane G."/>
            <person name="Meng A."/>
            <person name="Brown T."/>
            <person name="Cohen L."/>
        </authorList>
    </citation>
    <scope>NUCLEOTIDE SEQUENCE</scope>
    <source>
        <strain evidence="4">MM31A-1</strain>
    </source>
</reference>
<keyword evidence="1" id="KW-0813">Transport</keyword>
<feature type="signal peptide" evidence="2">
    <location>
        <begin position="1"/>
        <end position="20"/>
    </location>
</feature>
<dbReference type="GO" id="GO:0015031">
    <property type="term" value="P:protein transport"/>
    <property type="evidence" value="ECO:0007669"/>
    <property type="project" value="UniProtKB-KW"/>
</dbReference>
<dbReference type="Pfam" id="PF07819">
    <property type="entry name" value="PGAP1"/>
    <property type="match status" value="1"/>
</dbReference>
<feature type="chain" id="PRO_5031211107" description="GPI inositol-deacylase" evidence="2">
    <location>
        <begin position="21"/>
        <end position="346"/>
    </location>
</feature>
<accession>A0A7S3Q8P4</accession>
<feature type="domain" description="GPI inositol-deacylase PGAP1-like alpha/beta" evidence="3">
    <location>
        <begin position="135"/>
        <end position="215"/>
    </location>
</feature>
<keyword evidence="1" id="KW-0472">Membrane</keyword>
<dbReference type="EMBL" id="HBIO01018036">
    <property type="protein sequence ID" value="CAE0468994.1"/>
    <property type="molecule type" value="Transcribed_RNA"/>
</dbReference>
<name>A0A7S3Q8P4_9STRA</name>
<comment type="subcellular location">
    <subcellularLocation>
        <location evidence="1">Endoplasmic reticulum membrane</location>
    </subcellularLocation>
</comment>
<organism evidence="4">
    <name type="scientific">Chaetoceros debilis</name>
    <dbReference type="NCBI Taxonomy" id="122233"/>
    <lineage>
        <taxon>Eukaryota</taxon>
        <taxon>Sar</taxon>
        <taxon>Stramenopiles</taxon>
        <taxon>Ochrophyta</taxon>
        <taxon>Bacillariophyta</taxon>
        <taxon>Coscinodiscophyceae</taxon>
        <taxon>Chaetocerotophycidae</taxon>
        <taxon>Chaetocerotales</taxon>
        <taxon>Chaetocerotaceae</taxon>
        <taxon>Chaetoceros</taxon>
    </lineage>
</organism>
<protein>
    <recommendedName>
        <fullName evidence="1">GPI inositol-deacylase</fullName>
        <ecNumber evidence="1">3.1.-.-</ecNumber>
    </recommendedName>
</protein>
<evidence type="ECO:0000256" key="1">
    <source>
        <dbReference type="RuleBase" id="RU365011"/>
    </source>
</evidence>
<dbReference type="AlphaFoldDB" id="A0A7S3Q8P4"/>
<proteinExistence type="inferred from homology"/>
<dbReference type="GO" id="GO:0005789">
    <property type="term" value="C:endoplasmic reticulum membrane"/>
    <property type="evidence" value="ECO:0007669"/>
    <property type="project" value="UniProtKB-SubCell"/>
</dbReference>
<dbReference type="Gene3D" id="3.40.50.1820">
    <property type="entry name" value="alpha/beta hydrolase"/>
    <property type="match status" value="1"/>
</dbReference>
<keyword evidence="2" id="KW-0732">Signal</keyword>
<comment type="function">
    <text evidence="1">Involved in inositol deacylation of GPI-anchored proteins which plays important roles in the quality control and ER-associated degradation of GPI-anchored proteins.</text>
</comment>
<dbReference type="SUPFAM" id="SSF53474">
    <property type="entry name" value="alpha/beta-Hydrolases"/>
    <property type="match status" value="1"/>
</dbReference>
<dbReference type="PANTHER" id="PTHR47909:SF2">
    <property type="entry name" value="GPI INOSITOL-DEACYLASE"/>
    <property type="match status" value="1"/>
</dbReference>
<evidence type="ECO:0000256" key="2">
    <source>
        <dbReference type="SAM" id="SignalP"/>
    </source>
</evidence>
<dbReference type="EC" id="3.1.-.-" evidence="1"/>
<dbReference type="InterPro" id="IPR012908">
    <property type="entry name" value="PGAP1-ab_dom-like"/>
</dbReference>
<dbReference type="GO" id="GO:0016788">
    <property type="term" value="F:hydrolase activity, acting on ester bonds"/>
    <property type="evidence" value="ECO:0007669"/>
    <property type="project" value="InterPro"/>
</dbReference>
<keyword evidence="1" id="KW-0256">Endoplasmic reticulum</keyword>
<keyword evidence="1" id="KW-0378">Hydrolase</keyword>
<sequence length="346" mass="37427">MKMAFTWILAAVASLALCEGFTPLIPSTTRLNIQLQAEAQELTSDASTSTSTTTNTSRRTAVLICPAQFCVPADYDTFLSALKEKLPNLSPSSRVAELPRTEWIKVARQLPTAEFFSANLNNAKTLQWYFDAMEQGLADIYAEEGEDVNVCIIGHSIGGWVARSYLGGLGQRSTAVYKSTIDRCTSLVTLGSPHKAPSTALVDQTRGLLRAVEESEECSSEGLAAKGISVTCVGSTAVKGNIFTTNVEEIVATTSYIPLVDDWKDILSSTGINGDGIIPRDLAFMEAPSKRIEVSTCSITGNNVRHAHVLPTPYNLWDPAAPSIPLPEDFCWYGSPGVLDQWIENI</sequence>